<name>A0A1F5G8F1_9BACT</name>
<feature type="region of interest" description="Disordered" evidence="1">
    <location>
        <begin position="77"/>
        <end position="100"/>
    </location>
</feature>
<dbReference type="EMBL" id="MFAZ01000003">
    <property type="protein sequence ID" value="OGD88105.1"/>
    <property type="molecule type" value="Genomic_DNA"/>
</dbReference>
<evidence type="ECO:0000313" key="3">
    <source>
        <dbReference type="EMBL" id="OGD88105.1"/>
    </source>
</evidence>
<organism evidence="3 4">
    <name type="scientific">Candidatus Curtissbacteria bacterium RIFCSPHIGHO2_01_FULL_41_11</name>
    <dbReference type="NCBI Taxonomy" id="1797711"/>
    <lineage>
        <taxon>Bacteria</taxon>
        <taxon>Candidatus Curtissiibacteriota</taxon>
    </lineage>
</organism>
<dbReference type="AlphaFoldDB" id="A0A1F5G8F1"/>
<evidence type="ECO:0000256" key="2">
    <source>
        <dbReference type="SAM" id="Phobius"/>
    </source>
</evidence>
<feature type="region of interest" description="Disordered" evidence="1">
    <location>
        <begin position="1"/>
        <end position="26"/>
    </location>
</feature>
<comment type="caution">
    <text evidence="3">The sequence shown here is derived from an EMBL/GenBank/DDBJ whole genome shotgun (WGS) entry which is preliminary data.</text>
</comment>
<dbReference type="Proteomes" id="UP000179102">
    <property type="component" value="Unassembled WGS sequence"/>
</dbReference>
<accession>A0A1F5G8F1</accession>
<keyword evidence="2" id="KW-1133">Transmembrane helix</keyword>
<feature type="transmembrane region" description="Helical" evidence="2">
    <location>
        <begin position="50"/>
        <end position="69"/>
    </location>
</feature>
<gene>
    <name evidence="3" type="ORF">A2870_01075</name>
</gene>
<reference evidence="3 4" key="1">
    <citation type="journal article" date="2016" name="Nat. Commun.">
        <title>Thousands of microbial genomes shed light on interconnected biogeochemical processes in an aquifer system.</title>
        <authorList>
            <person name="Anantharaman K."/>
            <person name="Brown C.T."/>
            <person name="Hug L.A."/>
            <person name="Sharon I."/>
            <person name="Castelle C.J."/>
            <person name="Probst A.J."/>
            <person name="Thomas B.C."/>
            <person name="Singh A."/>
            <person name="Wilkins M.J."/>
            <person name="Karaoz U."/>
            <person name="Brodie E.L."/>
            <person name="Williams K.H."/>
            <person name="Hubbard S.S."/>
            <person name="Banfield J.F."/>
        </authorList>
    </citation>
    <scope>NUCLEOTIDE SEQUENCE [LARGE SCALE GENOMIC DNA]</scope>
</reference>
<keyword evidence="2" id="KW-0472">Membrane</keyword>
<feature type="compositionally biased region" description="Polar residues" evidence="1">
    <location>
        <begin position="82"/>
        <end position="95"/>
    </location>
</feature>
<protein>
    <submittedName>
        <fullName evidence="3">Uncharacterized protein</fullName>
    </submittedName>
</protein>
<evidence type="ECO:0000256" key="1">
    <source>
        <dbReference type="SAM" id="MobiDB-lite"/>
    </source>
</evidence>
<evidence type="ECO:0000313" key="4">
    <source>
        <dbReference type="Proteomes" id="UP000179102"/>
    </source>
</evidence>
<sequence>MTQYPIPMGQEIDQEPEEAANNQKQQNPKLMDITAKLKNFLLHLKRPKPITLIILFVTIILISIALNFLSKTNKEEAVTPPAFQSGSPSPNSSVDPGTENIAQRVKVYTEKLNSLKSFQTDLPKPIVDLDISFK</sequence>
<keyword evidence="2" id="KW-0812">Transmembrane</keyword>
<proteinExistence type="predicted"/>